<feature type="transmembrane region" description="Helical" evidence="2">
    <location>
        <begin position="12"/>
        <end position="31"/>
    </location>
</feature>
<organism evidence="3 4">
    <name type="scientific">Paracoccus albicereus</name>
    <dbReference type="NCBI Taxonomy" id="2922394"/>
    <lineage>
        <taxon>Bacteria</taxon>
        <taxon>Pseudomonadati</taxon>
        <taxon>Pseudomonadota</taxon>
        <taxon>Alphaproteobacteria</taxon>
        <taxon>Rhodobacterales</taxon>
        <taxon>Paracoccaceae</taxon>
        <taxon>Paracoccus</taxon>
    </lineage>
</organism>
<feature type="compositionally biased region" description="Low complexity" evidence="1">
    <location>
        <begin position="114"/>
        <end position="124"/>
    </location>
</feature>
<evidence type="ECO:0000313" key="3">
    <source>
        <dbReference type="EMBL" id="MCQ0969797.1"/>
    </source>
</evidence>
<gene>
    <name evidence="3" type="ORF">MLD63_05060</name>
</gene>
<keyword evidence="2" id="KW-0472">Membrane</keyword>
<keyword evidence="2" id="KW-0812">Transmembrane</keyword>
<dbReference type="Proteomes" id="UP001203945">
    <property type="component" value="Unassembled WGS sequence"/>
</dbReference>
<feature type="compositionally biased region" description="Low complexity" evidence="1">
    <location>
        <begin position="138"/>
        <end position="186"/>
    </location>
</feature>
<proteinExistence type="predicted"/>
<name>A0ABT1MNE1_9RHOB</name>
<evidence type="ECO:0000256" key="1">
    <source>
        <dbReference type="SAM" id="MobiDB-lite"/>
    </source>
</evidence>
<keyword evidence="2" id="KW-1133">Transmembrane helix</keyword>
<reference evidence="3 4" key="1">
    <citation type="submission" date="2022-03" db="EMBL/GenBank/DDBJ databases">
        <authorList>
            <person name="He Y."/>
        </authorList>
    </citation>
    <scope>NUCLEOTIDE SEQUENCE [LARGE SCALE GENOMIC DNA]</scope>
    <source>
        <strain evidence="3 4">TK19116</strain>
    </source>
</reference>
<evidence type="ECO:0000256" key="2">
    <source>
        <dbReference type="SAM" id="Phobius"/>
    </source>
</evidence>
<dbReference type="RefSeq" id="WP_255328811.1">
    <property type="nucleotide sequence ID" value="NZ_JAKZEU010000002.1"/>
</dbReference>
<accession>A0ABT1MNE1</accession>
<evidence type="ECO:0008006" key="5">
    <source>
        <dbReference type="Google" id="ProtNLM"/>
    </source>
</evidence>
<feature type="region of interest" description="Disordered" evidence="1">
    <location>
        <begin position="72"/>
        <end position="96"/>
    </location>
</feature>
<protein>
    <recommendedName>
        <fullName evidence="5">Flap endonuclease-1-like 5' DNA nuclease</fullName>
    </recommendedName>
</protein>
<dbReference type="Gene3D" id="1.10.150.20">
    <property type="entry name" value="5' to 3' exonuclease, C-terminal subdomain"/>
    <property type="match status" value="1"/>
</dbReference>
<dbReference type="EMBL" id="JAKZEU010000002">
    <property type="protein sequence ID" value="MCQ0969797.1"/>
    <property type="molecule type" value="Genomic_DNA"/>
</dbReference>
<comment type="caution">
    <text evidence="3">The sequence shown here is derived from an EMBL/GenBank/DDBJ whole genome shotgun (WGS) entry which is preliminary data.</text>
</comment>
<evidence type="ECO:0000313" key="4">
    <source>
        <dbReference type="Proteomes" id="UP001203945"/>
    </source>
</evidence>
<sequence length="284" mass="28527">MPTNECTRNCWIAGAVLGLFVWILTSGVGTMRWFEGLFLALIAGGLMGAFLVWALCKGRSAGADHGADRNRARASAAGSGGGAGTTVSGGGSPAKATSVAAPAVAAGVAPAAKPVAAPASTTTETSEKPPQEKQADKPSGQTSSSASEAATQSAPETVDAGTTPAAAPASTDSEAGSGATAPAGDGDATKPAARASRAKLADGSDNLKEIKGVGPKLEKMLHDEGVTRFDQIASWSDDDIDRFAAKIGSMGSRIRSDDWVAQAKTLASGAETEFSQRVDKGDVY</sequence>
<keyword evidence="4" id="KW-1185">Reference proteome</keyword>
<feature type="compositionally biased region" description="Basic and acidic residues" evidence="1">
    <location>
        <begin position="125"/>
        <end position="136"/>
    </location>
</feature>
<feature type="region of interest" description="Disordered" evidence="1">
    <location>
        <begin position="114"/>
        <end position="207"/>
    </location>
</feature>
<feature type="transmembrane region" description="Helical" evidence="2">
    <location>
        <begin position="37"/>
        <end position="56"/>
    </location>
</feature>
<feature type="compositionally biased region" description="Gly residues" evidence="1">
    <location>
        <begin position="78"/>
        <end position="92"/>
    </location>
</feature>